<proteinExistence type="predicted"/>
<evidence type="ECO:0000313" key="2">
    <source>
        <dbReference type="EMBL" id="KAG2489817.1"/>
    </source>
</evidence>
<feature type="region of interest" description="Disordered" evidence="1">
    <location>
        <begin position="9"/>
        <end position="34"/>
    </location>
</feature>
<name>A0A835XUB2_9CHLO</name>
<evidence type="ECO:0000313" key="3">
    <source>
        <dbReference type="Proteomes" id="UP000612055"/>
    </source>
</evidence>
<dbReference type="OrthoDB" id="10641844at2759"/>
<comment type="caution">
    <text evidence="2">The sequence shown here is derived from an EMBL/GenBank/DDBJ whole genome shotgun (WGS) entry which is preliminary data.</text>
</comment>
<accession>A0A835XUB2</accession>
<sequence>MQPWMTELVSHKAASAPRPSTPTLPSARRPAPRHAAVPAPYIPAELQRFVVTSLDHLLTDVAKARIEGRLHATIYVSEAGWQRFGKEIKSMMGADGFGPSSLVRFGLVPLGPKFAERAAELSASGCLVKPGDIDRADVAARLGIDVALATFAYGTHGSVSSYMPYCPALVVRGTCHAASGSRHAGHVAEIAEPSPPWSMRQDLDDHVRRHRTSLAAAKANVAEAASLKQASSAKAASGDVVVKVALRGGAAASATAFKGAKQVSYELA</sequence>
<dbReference type="AlphaFoldDB" id="A0A835XUB2"/>
<dbReference type="Proteomes" id="UP000612055">
    <property type="component" value="Unassembled WGS sequence"/>
</dbReference>
<organism evidence="2 3">
    <name type="scientific">Edaphochlamys debaryana</name>
    <dbReference type="NCBI Taxonomy" id="47281"/>
    <lineage>
        <taxon>Eukaryota</taxon>
        <taxon>Viridiplantae</taxon>
        <taxon>Chlorophyta</taxon>
        <taxon>core chlorophytes</taxon>
        <taxon>Chlorophyceae</taxon>
        <taxon>CS clade</taxon>
        <taxon>Chlamydomonadales</taxon>
        <taxon>Chlamydomonadales incertae sedis</taxon>
        <taxon>Edaphochlamys</taxon>
    </lineage>
</organism>
<protein>
    <submittedName>
        <fullName evidence="2">Uncharacterized protein</fullName>
    </submittedName>
</protein>
<feature type="compositionally biased region" description="Low complexity" evidence="1">
    <location>
        <begin position="25"/>
        <end position="34"/>
    </location>
</feature>
<keyword evidence="3" id="KW-1185">Reference proteome</keyword>
<gene>
    <name evidence="2" type="ORF">HYH03_011766</name>
</gene>
<dbReference type="EMBL" id="JAEHOE010000069">
    <property type="protein sequence ID" value="KAG2489817.1"/>
    <property type="molecule type" value="Genomic_DNA"/>
</dbReference>
<reference evidence="2" key="1">
    <citation type="journal article" date="2020" name="bioRxiv">
        <title>Comparative genomics of Chlamydomonas.</title>
        <authorList>
            <person name="Craig R.J."/>
            <person name="Hasan A.R."/>
            <person name="Ness R.W."/>
            <person name="Keightley P.D."/>
        </authorList>
    </citation>
    <scope>NUCLEOTIDE SEQUENCE</scope>
    <source>
        <strain evidence="2">CCAP 11/70</strain>
    </source>
</reference>
<evidence type="ECO:0000256" key="1">
    <source>
        <dbReference type="SAM" id="MobiDB-lite"/>
    </source>
</evidence>